<comment type="similarity">
    <text evidence="1">Belongs to the HupJ family.</text>
</comment>
<evidence type="ECO:0000313" key="2">
    <source>
        <dbReference type="EMBL" id="AUI70482.1"/>
    </source>
</evidence>
<gene>
    <name evidence="2" type="primary">hybE</name>
    <name evidence="2" type="ORF">BLE401_01225</name>
</gene>
<organism evidence="2 3">
    <name type="scientific">Beggiatoa leptomitoformis</name>
    <dbReference type="NCBI Taxonomy" id="288004"/>
    <lineage>
        <taxon>Bacteria</taxon>
        <taxon>Pseudomonadati</taxon>
        <taxon>Pseudomonadota</taxon>
        <taxon>Gammaproteobacteria</taxon>
        <taxon>Thiotrichales</taxon>
        <taxon>Thiotrichaceae</taxon>
        <taxon>Beggiatoa</taxon>
    </lineage>
</organism>
<dbReference type="STRING" id="288004.AL038_04770"/>
<dbReference type="Pfam" id="PF11939">
    <property type="entry name" value="NiFe-hyd_HybE"/>
    <property type="match status" value="1"/>
</dbReference>
<name>A0A2N9YIY3_9GAMM</name>
<dbReference type="KEGG" id="blep:AL038_04770"/>
<protein>
    <submittedName>
        <fullName evidence="2">[NiFe]-hydrogenase assembly chaperone HybE</fullName>
    </submittedName>
</protein>
<reference evidence="3" key="1">
    <citation type="submission" date="2016-12" db="EMBL/GenBank/DDBJ databases">
        <title>Complete Genome Sequence of Beggiatoa leptomitiformis D-401.</title>
        <authorList>
            <person name="Fomenkov A."/>
            <person name="Vincze T."/>
            <person name="Grabovich M."/>
            <person name="Anton B.P."/>
            <person name="Dubinina G."/>
            <person name="Orlova M."/>
            <person name="Belousova E."/>
            <person name="Roberts R.J."/>
        </authorList>
    </citation>
    <scope>NUCLEOTIDE SEQUENCE [LARGE SCALE GENOMIC DNA]</scope>
    <source>
        <strain evidence="3">D-401</strain>
    </source>
</reference>
<dbReference type="EMBL" id="CP018889">
    <property type="protein sequence ID" value="AUI70482.1"/>
    <property type="molecule type" value="Genomic_DNA"/>
</dbReference>
<dbReference type="InterPro" id="IPR023994">
    <property type="entry name" value="NiFe-hyd_HybE"/>
</dbReference>
<sequence length="156" mass="17462">MQSFSCDKQVQALESTFIAIQQERMQGIPILNPALHVEAVGFQTWENACLGILITPWFMNLLILPLVADKPAQLPSTDEKKSYQFPSGIYEFLVSYEANLGIYQSCSLFSPMFDFADQAMARETAQAILTLLMTAPEPKTNVKKGISRRELLRGKA</sequence>
<evidence type="ECO:0000313" key="3">
    <source>
        <dbReference type="Proteomes" id="UP000234271"/>
    </source>
</evidence>
<dbReference type="NCBIfam" id="TIGR03993">
    <property type="entry name" value="hydrog_HybE"/>
    <property type="match status" value="1"/>
</dbReference>
<dbReference type="Gene3D" id="3.30.1460.40">
    <property type="entry name" value="[NiFe]-hydrogenase assembly chaperone, HybE"/>
    <property type="match status" value="1"/>
</dbReference>
<evidence type="ECO:0000256" key="1">
    <source>
        <dbReference type="ARBA" id="ARBA00006532"/>
    </source>
</evidence>
<dbReference type="Proteomes" id="UP000234271">
    <property type="component" value="Chromosome"/>
</dbReference>
<keyword evidence="3" id="KW-1185">Reference proteome</keyword>
<dbReference type="AlphaFoldDB" id="A0A2N9YIY3"/>
<accession>A0A2N9YIY3</accession>
<dbReference type="InterPro" id="IPR038530">
    <property type="entry name" value="NiFe-hyd_HybE_sf"/>
</dbReference>
<proteinExistence type="inferred from homology"/>
<dbReference type="OrthoDB" id="7060130at2"/>